<reference evidence="2 3" key="1">
    <citation type="submission" date="2022-03" db="EMBL/GenBank/DDBJ databases">
        <authorList>
            <person name="Nunn A."/>
            <person name="Chopra R."/>
            <person name="Nunn A."/>
            <person name="Contreras Garrido A."/>
        </authorList>
    </citation>
    <scope>NUCLEOTIDE SEQUENCE [LARGE SCALE GENOMIC DNA]</scope>
</reference>
<proteinExistence type="predicted"/>
<name>A0AAU9T897_THLAR</name>
<keyword evidence="3" id="KW-1185">Reference proteome</keyword>
<sequence length="138" mass="15208">MSLGGDDEFQSYYELVTDLKSLLDTDGSLSSMASSFLRCFSTAKDARAPILGLYLLSLTKFCDDIFEPKLEELINQLKEVGILGSLDSGVVQDDQIILDPKSNLGMFVGGCILAFNFLLFELKILYFPSVCSMILLVV</sequence>
<keyword evidence="1" id="KW-0472">Membrane</keyword>
<organism evidence="2 3">
    <name type="scientific">Thlaspi arvense</name>
    <name type="common">Field penny-cress</name>
    <dbReference type="NCBI Taxonomy" id="13288"/>
    <lineage>
        <taxon>Eukaryota</taxon>
        <taxon>Viridiplantae</taxon>
        <taxon>Streptophyta</taxon>
        <taxon>Embryophyta</taxon>
        <taxon>Tracheophyta</taxon>
        <taxon>Spermatophyta</taxon>
        <taxon>Magnoliopsida</taxon>
        <taxon>eudicotyledons</taxon>
        <taxon>Gunneridae</taxon>
        <taxon>Pentapetalae</taxon>
        <taxon>rosids</taxon>
        <taxon>malvids</taxon>
        <taxon>Brassicales</taxon>
        <taxon>Brassicaceae</taxon>
        <taxon>Thlaspideae</taxon>
        <taxon>Thlaspi</taxon>
    </lineage>
</organism>
<dbReference type="EMBL" id="OU466863">
    <property type="protein sequence ID" value="CAH2079312.1"/>
    <property type="molecule type" value="Genomic_DNA"/>
</dbReference>
<gene>
    <name evidence="2" type="ORF">TAV2_LOCUS25937</name>
</gene>
<evidence type="ECO:0000313" key="2">
    <source>
        <dbReference type="EMBL" id="CAH2079312.1"/>
    </source>
</evidence>
<protein>
    <submittedName>
        <fullName evidence="2">Uncharacterized protein</fullName>
    </submittedName>
</protein>
<evidence type="ECO:0000313" key="3">
    <source>
        <dbReference type="Proteomes" id="UP000836841"/>
    </source>
</evidence>
<feature type="transmembrane region" description="Helical" evidence="1">
    <location>
        <begin position="104"/>
        <end position="126"/>
    </location>
</feature>
<keyword evidence="1" id="KW-0812">Transmembrane</keyword>
<keyword evidence="1" id="KW-1133">Transmembrane helix</keyword>
<dbReference type="AlphaFoldDB" id="A0AAU9T897"/>
<accession>A0AAU9T897</accession>
<evidence type="ECO:0000256" key="1">
    <source>
        <dbReference type="SAM" id="Phobius"/>
    </source>
</evidence>
<dbReference type="Proteomes" id="UP000836841">
    <property type="component" value="Chromosome 7"/>
</dbReference>